<gene>
    <name evidence="1" type="ORF">ACFSC7_15860</name>
</gene>
<keyword evidence="2" id="KW-1185">Reference proteome</keyword>
<dbReference type="InterPro" id="IPR018759">
    <property type="entry name" value="BBP2_2"/>
</dbReference>
<evidence type="ECO:0000313" key="2">
    <source>
        <dbReference type="Proteomes" id="UP001597327"/>
    </source>
</evidence>
<dbReference type="EMBL" id="JBHUFA010000013">
    <property type="protein sequence ID" value="MFD1696994.1"/>
    <property type="molecule type" value="Genomic_DNA"/>
</dbReference>
<comment type="caution">
    <text evidence="1">The sequence shown here is derived from an EMBL/GenBank/DDBJ whole genome shotgun (WGS) entry which is preliminary data.</text>
</comment>
<evidence type="ECO:0000313" key="1">
    <source>
        <dbReference type="EMBL" id="MFD1696994.1"/>
    </source>
</evidence>
<reference evidence="2" key="1">
    <citation type="journal article" date="2019" name="Int. J. Syst. Evol. Microbiol.">
        <title>The Global Catalogue of Microorganisms (GCM) 10K type strain sequencing project: providing services to taxonomists for standard genome sequencing and annotation.</title>
        <authorList>
            <consortium name="The Broad Institute Genomics Platform"/>
            <consortium name="The Broad Institute Genome Sequencing Center for Infectious Disease"/>
            <person name="Wu L."/>
            <person name="Ma J."/>
        </authorList>
    </citation>
    <scope>NUCLEOTIDE SEQUENCE [LARGE SCALE GENOMIC DNA]</scope>
    <source>
        <strain evidence="2">JCM 3369</strain>
    </source>
</reference>
<name>A0ABW4K0G8_9HYPH</name>
<dbReference type="Gene3D" id="2.40.160.20">
    <property type="match status" value="1"/>
</dbReference>
<sequence length="517" mass="53159">MRRAVFLVMPLLLVATEPALSEGGPLLLRGMLPEGETAGAKAEETVVMTGAAGLSGVLPPPATDEELQGDLATGAIPDPDPAVFALRTYTIPQAEEAGTRPSAGLATATGLSGSGRVVPVARFSERVQRVERQQGLGGSPADSGIFDGETRFDAAEGLRIGSFTVFPEVSLRGGVSDNVDSSVAGEAGSFSVLEPSVTARSNWSRHELSLQASGSLTTYSGGQDPDPSAAARAGLRLDIAPGLTGNGGLAYSYAQESSSTAESAGGADDVHQVTADIGLARDLGLVTASGTFGAVRSLYSGGGAASSDRDNTLYNAGLRLSANTDAVFRPFIAGDLLLRRHDGDCAGTCDQRDSVGYDLRLGTRIDNGSKLSGDVAAGWRAEHLDDATLGELNGLVAAANLVWSPTRRTTVTGGLATSFEPTSLSGSAGSIIHSADVRLAHDFGDRLAGEVGAGVSRRSYEGLGIEETTVTGLAGLTFALTRNAALKAQYTYTAFSSSEAGRDYDENSIEAGVRIRR</sequence>
<organism evidence="1 2">
    <name type="scientific">Roseibium aestuarii</name>
    <dbReference type="NCBI Taxonomy" id="2600299"/>
    <lineage>
        <taxon>Bacteria</taxon>
        <taxon>Pseudomonadati</taxon>
        <taxon>Pseudomonadota</taxon>
        <taxon>Alphaproteobacteria</taxon>
        <taxon>Hyphomicrobiales</taxon>
        <taxon>Stappiaceae</taxon>
        <taxon>Roseibium</taxon>
    </lineage>
</organism>
<dbReference type="RefSeq" id="WP_149894202.1">
    <property type="nucleotide sequence ID" value="NZ_JBHUFA010000013.1"/>
</dbReference>
<proteinExistence type="predicted"/>
<dbReference type="Proteomes" id="UP001597327">
    <property type="component" value="Unassembled WGS sequence"/>
</dbReference>
<protein>
    <submittedName>
        <fullName evidence="1">Outer membrane beta-barrel protein</fullName>
    </submittedName>
</protein>
<dbReference type="InterPro" id="IPR011250">
    <property type="entry name" value="OMP/PagP_B-barrel"/>
</dbReference>
<accession>A0ABW4K0G8</accession>
<dbReference type="Pfam" id="PF10082">
    <property type="entry name" value="BBP2_2"/>
    <property type="match status" value="1"/>
</dbReference>
<dbReference type="SUPFAM" id="SSF56925">
    <property type="entry name" value="OMPA-like"/>
    <property type="match status" value="1"/>
</dbReference>